<feature type="signal peptide" evidence="1">
    <location>
        <begin position="1"/>
        <end position="31"/>
    </location>
</feature>
<comment type="caution">
    <text evidence="2">The sequence shown here is derived from an EMBL/GenBank/DDBJ whole genome shotgun (WGS) entry which is preliminary data.</text>
</comment>
<reference evidence="2 3" key="1">
    <citation type="submission" date="2019-06" db="EMBL/GenBank/DDBJ databases">
        <title>Whole genome shotgun sequence of Kocuria varians NBRC 15358.</title>
        <authorList>
            <person name="Hosoyama A."/>
            <person name="Uohara A."/>
            <person name="Ohji S."/>
            <person name="Ichikawa N."/>
        </authorList>
    </citation>
    <scope>NUCLEOTIDE SEQUENCE [LARGE SCALE GENOMIC DNA]</scope>
    <source>
        <strain evidence="2 3">NBRC 15358</strain>
    </source>
</reference>
<sequence length="178" mass="18662">MKNAAHKKLQQLGLGAAALAVLTGVSGCAYISPQATTDSFAPADGIQMDLGDLQLRNVLVVAKDADSEGRVLGTVINNDDSDQTLTMDADGSTVKIDVPANKEVVLEKSEPVLLQRAGAKPGLMVNTTFRAEDKDQTVSVPVLDYTFPYYASFMPGGVPSTPANPSNTPNAEKAECGH</sequence>
<dbReference type="PROSITE" id="PS51257">
    <property type="entry name" value="PROKAR_LIPOPROTEIN"/>
    <property type="match status" value="1"/>
</dbReference>
<accession>A0A4Y4D449</accession>
<keyword evidence="3" id="KW-1185">Reference proteome</keyword>
<evidence type="ECO:0000313" key="3">
    <source>
        <dbReference type="Proteomes" id="UP000315730"/>
    </source>
</evidence>
<name>A0A4Y4D449_KOCVA</name>
<dbReference type="RefSeq" id="WP_141270193.1">
    <property type="nucleotide sequence ID" value="NZ_BJNW01000020.1"/>
</dbReference>
<protein>
    <recommendedName>
        <fullName evidence="4">Lipoprotein LpqE</fullName>
    </recommendedName>
</protein>
<dbReference type="Proteomes" id="UP000315730">
    <property type="component" value="Unassembled WGS sequence"/>
</dbReference>
<keyword evidence="1" id="KW-0732">Signal</keyword>
<dbReference type="EMBL" id="BJNW01000020">
    <property type="protein sequence ID" value="GEC99955.1"/>
    <property type="molecule type" value="Genomic_DNA"/>
</dbReference>
<organism evidence="2 3">
    <name type="scientific">Kocuria varians</name>
    <name type="common">Micrococcus varians</name>
    <dbReference type="NCBI Taxonomy" id="1272"/>
    <lineage>
        <taxon>Bacteria</taxon>
        <taxon>Bacillati</taxon>
        <taxon>Actinomycetota</taxon>
        <taxon>Actinomycetes</taxon>
        <taxon>Micrococcales</taxon>
        <taxon>Micrococcaceae</taxon>
        <taxon>Kocuria</taxon>
    </lineage>
</organism>
<dbReference type="OrthoDB" id="3267550at2"/>
<evidence type="ECO:0000256" key="1">
    <source>
        <dbReference type="SAM" id="SignalP"/>
    </source>
</evidence>
<gene>
    <name evidence="2" type="ORF">KVA01_21100</name>
</gene>
<dbReference type="STRING" id="1272.GCA_900014985_02166"/>
<evidence type="ECO:0000313" key="2">
    <source>
        <dbReference type="EMBL" id="GEC99955.1"/>
    </source>
</evidence>
<feature type="chain" id="PRO_5038625530" description="Lipoprotein LpqE" evidence="1">
    <location>
        <begin position="32"/>
        <end position="178"/>
    </location>
</feature>
<dbReference type="AlphaFoldDB" id="A0A4Y4D449"/>
<proteinExistence type="predicted"/>
<evidence type="ECO:0008006" key="4">
    <source>
        <dbReference type="Google" id="ProtNLM"/>
    </source>
</evidence>